<gene>
    <name evidence="18" type="primary">uvrA</name>
    <name evidence="18" type="ORF">RM540_00345</name>
</gene>
<keyword evidence="4" id="KW-0677">Repeat</keyword>
<comment type="subcellular location">
    <subcellularLocation>
        <location evidence="1">Cytoplasm</location>
    </subcellularLocation>
</comment>
<dbReference type="Proteomes" id="UP001267426">
    <property type="component" value="Unassembled WGS sequence"/>
</dbReference>
<dbReference type="EMBL" id="JAVRHT010000001">
    <property type="protein sequence ID" value="MDT0630183.1"/>
    <property type="molecule type" value="Genomic_DNA"/>
</dbReference>
<evidence type="ECO:0000256" key="12">
    <source>
        <dbReference type="ARBA" id="ARBA00023125"/>
    </source>
</evidence>
<evidence type="ECO:0000256" key="7">
    <source>
        <dbReference type="ARBA" id="ARBA00022769"/>
    </source>
</evidence>
<evidence type="ECO:0000256" key="1">
    <source>
        <dbReference type="ARBA" id="ARBA00004496"/>
    </source>
</evidence>
<evidence type="ECO:0000256" key="13">
    <source>
        <dbReference type="ARBA" id="ARBA00023204"/>
    </source>
</evidence>
<evidence type="ECO:0000256" key="8">
    <source>
        <dbReference type="ARBA" id="ARBA00022771"/>
    </source>
</evidence>
<dbReference type="SUPFAM" id="SSF52540">
    <property type="entry name" value="P-loop containing nucleoside triphosphate hydrolases"/>
    <property type="match status" value="2"/>
</dbReference>
<keyword evidence="9" id="KW-0862">Zinc</keyword>
<evidence type="ECO:0000256" key="4">
    <source>
        <dbReference type="ARBA" id="ARBA00022737"/>
    </source>
</evidence>
<evidence type="ECO:0000313" key="19">
    <source>
        <dbReference type="Proteomes" id="UP001267426"/>
    </source>
</evidence>
<evidence type="ECO:0000256" key="11">
    <source>
        <dbReference type="ARBA" id="ARBA00022881"/>
    </source>
</evidence>
<comment type="similarity">
    <text evidence="14">Belongs to the ABC transporter superfamily. UvrA family.</text>
</comment>
<dbReference type="InterPro" id="IPR027417">
    <property type="entry name" value="P-loop_NTPase"/>
</dbReference>
<keyword evidence="7" id="KW-0228">DNA excision</keyword>
<protein>
    <recommendedName>
        <fullName evidence="15">UvrABC system protein A</fullName>
    </recommendedName>
    <alternativeName>
        <fullName evidence="16">Excinuclease ABC subunit A</fullName>
    </alternativeName>
</protein>
<dbReference type="NCBIfam" id="TIGR00630">
    <property type="entry name" value="uvra"/>
    <property type="match status" value="1"/>
</dbReference>
<dbReference type="Gene3D" id="3.30.1490.20">
    <property type="entry name" value="ATP-grasp fold, A domain"/>
    <property type="match status" value="1"/>
</dbReference>
<keyword evidence="12" id="KW-0238">DNA-binding</keyword>
<dbReference type="InterPro" id="IPR041552">
    <property type="entry name" value="UvrA_DNA-bd"/>
</dbReference>
<keyword evidence="10" id="KW-0067">ATP-binding</keyword>
<dbReference type="InterPro" id="IPR004602">
    <property type="entry name" value="UvrA"/>
</dbReference>
<evidence type="ECO:0000256" key="10">
    <source>
        <dbReference type="ARBA" id="ARBA00022840"/>
    </source>
</evidence>
<dbReference type="Gene3D" id="1.10.8.280">
    <property type="entry name" value="ABC transporter ATPase domain-like"/>
    <property type="match status" value="1"/>
</dbReference>
<accession>A0ABU3BLL9</accession>
<evidence type="ECO:0000256" key="15">
    <source>
        <dbReference type="ARBA" id="ARBA00039316"/>
    </source>
</evidence>
<reference evidence="18 19" key="1">
    <citation type="submission" date="2023-09" db="EMBL/GenBank/DDBJ databases">
        <authorList>
            <person name="Rey-Velasco X."/>
        </authorList>
    </citation>
    <scope>NUCLEOTIDE SEQUENCE [LARGE SCALE GENOMIC DNA]</scope>
    <source>
        <strain evidence="18 19">F394</strain>
    </source>
</reference>
<dbReference type="PANTHER" id="PTHR43152">
    <property type="entry name" value="UVRABC SYSTEM PROTEIN A"/>
    <property type="match status" value="1"/>
</dbReference>
<name>A0ABU3BLL9_9BACT</name>
<feature type="domain" description="ABC transporter" evidence="17">
    <location>
        <begin position="636"/>
        <end position="966"/>
    </location>
</feature>
<dbReference type="PANTHER" id="PTHR43152:SF3">
    <property type="entry name" value="UVRABC SYSTEM PROTEIN A"/>
    <property type="match status" value="1"/>
</dbReference>
<dbReference type="Gene3D" id="1.20.1580.10">
    <property type="entry name" value="ABC transporter ATPase like domain"/>
    <property type="match status" value="2"/>
</dbReference>
<keyword evidence="8" id="KW-0863">Zinc-finger</keyword>
<evidence type="ECO:0000256" key="2">
    <source>
        <dbReference type="ARBA" id="ARBA00022490"/>
    </source>
</evidence>
<dbReference type="Gene3D" id="3.40.50.300">
    <property type="entry name" value="P-loop containing nucleotide triphosphate hydrolases"/>
    <property type="match status" value="2"/>
</dbReference>
<evidence type="ECO:0000259" key="17">
    <source>
        <dbReference type="PROSITE" id="PS50893"/>
    </source>
</evidence>
<proteinExistence type="inferred from homology"/>
<dbReference type="CDD" id="cd03271">
    <property type="entry name" value="ABC_UvrA_II"/>
    <property type="match status" value="1"/>
</dbReference>
<dbReference type="Pfam" id="PF17755">
    <property type="entry name" value="UvrA_DNA-bind"/>
    <property type="match status" value="1"/>
</dbReference>
<dbReference type="PROSITE" id="PS50893">
    <property type="entry name" value="ABC_TRANSPORTER_2"/>
    <property type="match status" value="1"/>
</dbReference>
<evidence type="ECO:0000256" key="14">
    <source>
        <dbReference type="ARBA" id="ARBA00038000"/>
    </source>
</evidence>
<dbReference type="RefSeq" id="WP_311661131.1">
    <property type="nucleotide sequence ID" value="NZ_JAVRHT010000001.1"/>
</dbReference>
<keyword evidence="6" id="KW-0227">DNA damage</keyword>
<keyword evidence="13" id="KW-0234">DNA repair</keyword>
<dbReference type="InterPro" id="IPR013815">
    <property type="entry name" value="ATP_grasp_subdomain_1"/>
</dbReference>
<keyword evidence="2" id="KW-0963">Cytoplasm</keyword>
<sequence>MPETTAPPAARAKNRFVGRDLVVKGARQHNLKGVDLTIPKRQLVVVTGPSGSGKSSLVFDTIYAEGQRRYVESLSAYARQFLDRMDKPDVDLITGLAPAIAIEQQTGTKNPRSTVATQTEVYDYLRLLYARVGTTVSPVSGEVVTRDSPRSTAEAIQEALSAKTRFYLCFPFPDHKGAKKVEELEALLARGFFRLVALPTEKQAEKGKAPEVLDLNTTPPADVKTPTKRLLVLVDRLATKPGDDATTNRIADSVEQAFREGGERAVVVTAPPPSSGGEPFETLTFSALFERDGMTFEEPTAQLFSFNSPLGACPACQGFGRVPGVDPDLVVPNPELSIRQGAVAPFRTEQWSKHQRTLLRVAAKESVDLDAPYTLLPQEHKDLVWAGRGDYVGVKGFFDYLQKKQYKMHYRIYSARFRGYTRCPACDGYRLRPQALHVKLCGPALGTDGDTTRWTHIGELAELTTADAQTFFESVELSDHDEEVAGRILTEIRKRLGYLVEVGLDYLTLDRLAMALSGGETQRINLATSLGSSLVGSLYVLDEPTIGLHPRDNDRLITILEGLRDIGNTVLVVEHDEQMMRRADQLVDVGPGSGALGGEVMFQGTYDQALDSDDSLTGAYLSGRQSIPVPAERRPLDPNRVITVEGAREHNLKRLTVSFPLDRITVVTGVSGSGKSTLVNATLYTALQRLKGRDFEGKVGAHDAVHGSELIENVEMIDQTPIGKSPRSNPVTYVKAFDAIRDLLASTHQAKIRGYRAGTFSFNVPGGRCEVCQGEGVVQVEMQFLADLYLECEACHGRRFKQDVLEIRYKGKNVAEILDLTVDEAVTFFEGQKRVLNKLQSLQDVGLGYLTLGQPSNTLSGGEAQRVKLASHLSKQHAGHTLYLFDEPTTGLHFDDIKTLLGAFNALVDAGHSVVLIEHNLDVIKAADWVIDIGPEGGRRGGFVVAEGTPEQVADVEASHTAPFLRDALARA</sequence>
<dbReference type="InterPro" id="IPR003439">
    <property type="entry name" value="ABC_transporter-like_ATP-bd"/>
</dbReference>
<evidence type="ECO:0000256" key="5">
    <source>
        <dbReference type="ARBA" id="ARBA00022741"/>
    </source>
</evidence>
<evidence type="ECO:0000256" key="3">
    <source>
        <dbReference type="ARBA" id="ARBA00022723"/>
    </source>
</evidence>
<keyword evidence="3" id="KW-0479">Metal-binding</keyword>
<keyword evidence="11" id="KW-0267">Excision nuclease</keyword>
<organism evidence="18 19">
    <name type="scientific">Rubrivirga litoralis</name>
    <dbReference type="NCBI Taxonomy" id="3075598"/>
    <lineage>
        <taxon>Bacteria</taxon>
        <taxon>Pseudomonadati</taxon>
        <taxon>Rhodothermota</taxon>
        <taxon>Rhodothermia</taxon>
        <taxon>Rhodothermales</taxon>
        <taxon>Rubricoccaceae</taxon>
        <taxon>Rubrivirga</taxon>
    </lineage>
</organism>
<keyword evidence="5" id="KW-0547">Nucleotide-binding</keyword>
<keyword evidence="19" id="KW-1185">Reference proteome</keyword>
<comment type="caution">
    <text evidence="18">The sequence shown here is derived from an EMBL/GenBank/DDBJ whole genome shotgun (WGS) entry which is preliminary data.</text>
</comment>
<evidence type="ECO:0000256" key="9">
    <source>
        <dbReference type="ARBA" id="ARBA00022833"/>
    </source>
</evidence>
<evidence type="ECO:0000256" key="6">
    <source>
        <dbReference type="ARBA" id="ARBA00022763"/>
    </source>
</evidence>
<evidence type="ECO:0000256" key="16">
    <source>
        <dbReference type="ARBA" id="ARBA00042156"/>
    </source>
</evidence>
<evidence type="ECO:0000313" key="18">
    <source>
        <dbReference type="EMBL" id="MDT0630183.1"/>
    </source>
</evidence>